<feature type="domain" description="FAD-binding" evidence="6">
    <location>
        <begin position="297"/>
        <end position="364"/>
    </location>
</feature>
<dbReference type="Pfam" id="PF22607">
    <property type="entry name" value="FAD_binding-like"/>
    <property type="match status" value="1"/>
</dbReference>
<feature type="domain" description="2,6-dihydroxypyridine 3-monooxygenase substrate binding" evidence="7">
    <location>
        <begin position="165"/>
        <end position="243"/>
    </location>
</feature>
<proteinExistence type="predicted"/>
<organism evidence="8 9">
    <name type="scientific">Streptomyces malaysiensis subsp. samsunensis</name>
    <dbReference type="NCBI Taxonomy" id="459658"/>
    <lineage>
        <taxon>Bacteria</taxon>
        <taxon>Bacillati</taxon>
        <taxon>Actinomycetota</taxon>
        <taxon>Actinomycetes</taxon>
        <taxon>Kitasatosporales</taxon>
        <taxon>Streptomycetaceae</taxon>
        <taxon>Streptomyces</taxon>
        <taxon>Streptomyces violaceusniger group</taxon>
    </lineage>
</organism>
<keyword evidence="3" id="KW-0274">FAD</keyword>
<dbReference type="AlphaFoldDB" id="A0A9X2M5L6"/>
<keyword evidence="2" id="KW-0285">Flavoprotein</keyword>
<dbReference type="InterPro" id="IPR050493">
    <property type="entry name" value="FAD-dep_Monooxygenase_BioMet"/>
</dbReference>
<keyword evidence="4" id="KW-0560">Oxidoreductase</keyword>
<evidence type="ECO:0000259" key="7">
    <source>
        <dbReference type="Pfam" id="PF22607"/>
    </source>
</evidence>
<dbReference type="PANTHER" id="PTHR13789">
    <property type="entry name" value="MONOOXYGENASE"/>
    <property type="match status" value="1"/>
</dbReference>
<dbReference type="InterPro" id="IPR036188">
    <property type="entry name" value="FAD/NAD-bd_sf"/>
</dbReference>
<dbReference type="SUPFAM" id="SSF51905">
    <property type="entry name" value="FAD/NAD(P)-binding domain"/>
    <property type="match status" value="1"/>
</dbReference>
<evidence type="ECO:0000256" key="2">
    <source>
        <dbReference type="ARBA" id="ARBA00022630"/>
    </source>
</evidence>
<evidence type="ECO:0000256" key="3">
    <source>
        <dbReference type="ARBA" id="ARBA00022827"/>
    </source>
</evidence>
<evidence type="ECO:0000256" key="1">
    <source>
        <dbReference type="ARBA" id="ARBA00001974"/>
    </source>
</evidence>
<reference evidence="8" key="1">
    <citation type="submission" date="2022-06" db="EMBL/GenBank/DDBJ databases">
        <title>WGS of actinobacteria.</title>
        <authorList>
            <person name="Thawai C."/>
        </authorList>
    </citation>
    <scope>NUCLEOTIDE SEQUENCE</scope>
    <source>
        <strain evidence="8">DSM 42010</strain>
    </source>
</reference>
<evidence type="ECO:0000256" key="4">
    <source>
        <dbReference type="ARBA" id="ARBA00023002"/>
    </source>
</evidence>
<dbReference type="PANTHER" id="PTHR13789:SF318">
    <property type="entry name" value="GERANYLGERANYL DIPHOSPHATE REDUCTASE"/>
    <property type="match status" value="1"/>
</dbReference>
<dbReference type="EMBL" id="JANIIC010000080">
    <property type="protein sequence ID" value="MCQ8835478.1"/>
    <property type="molecule type" value="Genomic_DNA"/>
</dbReference>
<sequence>MKFIIAGASISGMAASCVLGAAGHRVRAYELLEGRLEDRGAGLVVDESLIASVTGRPASALGAMNVRARRVMVETIPGTTSIQEHPAGFGSTTWSCLHQHLVRSQDATVTSGVAVVGVEDLGDRVQVRLSDGSTDTADGVILADGYGSRLRSLVDPQAETPQFEGIVLLRAVMPEDACPPELRNAVFDDRMHLHNRPGAYGLMYTTPGTGGTVAPGLRSANAGIYLPLTRDVVETLFMSASGTPRNTVAAGSWLPGTAESLVADLDERWDVTIRHVMRWGLQNESLMGSAIFTFRPSRIAHGRIALIGDSGHATSPITGAGSSAALKDALALGNALRDSSGRDVDSIFAAYNDDRLDAVQSLVDIGRAWSRDFLIPSVTPENPPIVLASAVRQP</sequence>
<dbReference type="Proteomes" id="UP001142400">
    <property type="component" value="Unassembled WGS sequence"/>
</dbReference>
<evidence type="ECO:0000313" key="8">
    <source>
        <dbReference type="EMBL" id="MCQ8835478.1"/>
    </source>
</evidence>
<dbReference type="InterPro" id="IPR002938">
    <property type="entry name" value="FAD-bd"/>
</dbReference>
<protein>
    <submittedName>
        <fullName evidence="8">FAD-dependent monooxygenase</fullName>
    </submittedName>
</protein>
<dbReference type="GO" id="GO:0004497">
    <property type="term" value="F:monooxygenase activity"/>
    <property type="evidence" value="ECO:0007669"/>
    <property type="project" value="UniProtKB-KW"/>
</dbReference>
<comment type="caution">
    <text evidence="8">The sequence shown here is derived from an EMBL/GenBank/DDBJ whole genome shotgun (WGS) entry which is preliminary data.</text>
</comment>
<gene>
    <name evidence="8" type="ORF">NQU54_42255</name>
</gene>
<evidence type="ECO:0000256" key="5">
    <source>
        <dbReference type="ARBA" id="ARBA00023033"/>
    </source>
</evidence>
<evidence type="ECO:0000313" key="9">
    <source>
        <dbReference type="Proteomes" id="UP001142400"/>
    </source>
</evidence>
<dbReference type="Gene3D" id="3.50.50.60">
    <property type="entry name" value="FAD/NAD(P)-binding domain"/>
    <property type="match status" value="1"/>
</dbReference>
<dbReference type="RefSeq" id="WP_257635632.1">
    <property type="nucleotide sequence ID" value="NZ_JANIIC010000080.1"/>
</dbReference>
<dbReference type="Pfam" id="PF01494">
    <property type="entry name" value="FAD_binding_3"/>
    <property type="match status" value="1"/>
</dbReference>
<name>A0A9X2M5L6_STRMQ</name>
<dbReference type="PROSITE" id="PS51257">
    <property type="entry name" value="PROKAR_LIPOPROTEIN"/>
    <property type="match status" value="1"/>
</dbReference>
<comment type="cofactor">
    <cofactor evidence="1">
        <name>FAD</name>
        <dbReference type="ChEBI" id="CHEBI:57692"/>
    </cofactor>
</comment>
<dbReference type="InterPro" id="IPR054707">
    <property type="entry name" value="DhpH_subs-bd"/>
</dbReference>
<keyword evidence="9" id="KW-1185">Reference proteome</keyword>
<accession>A0A9X2M5L6</accession>
<keyword evidence="5 8" id="KW-0503">Monooxygenase</keyword>
<dbReference type="GO" id="GO:0071949">
    <property type="term" value="F:FAD binding"/>
    <property type="evidence" value="ECO:0007669"/>
    <property type="project" value="InterPro"/>
</dbReference>
<dbReference type="PRINTS" id="PR00420">
    <property type="entry name" value="RNGMNOXGNASE"/>
</dbReference>
<evidence type="ECO:0000259" key="6">
    <source>
        <dbReference type="Pfam" id="PF01494"/>
    </source>
</evidence>